<name>A0A9P1FMR9_9DINO</name>
<keyword evidence="2" id="KW-1133">Transmembrane helix</keyword>
<dbReference type="Proteomes" id="UP001152797">
    <property type="component" value="Unassembled WGS sequence"/>
</dbReference>
<organism evidence="3">
    <name type="scientific">Cladocopium goreaui</name>
    <dbReference type="NCBI Taxonomy" id="2562237"/>
    <lineage>
        <taxon>Eukaryota</taxon>
        <taxon>Sar</taxon>
        <taxon>Alveolata</taxon>
        <taxon>Dinophyceae</taxon>
        <taxon>Suessiales</taxon>
        <taxon>Symbiodiniaceae</taxon>
        <taxon>Cladocopium</taxon>
    </lineage>
</organism>
<accession>A0A9P1FMR9</accession>
<evidence type="ECO:0000256" key="2">
    <source>
        <dbReference type="SAM" id="Phobius"/>
    </source>
</evidence>
<evidence type="ECO:0000313" key="4">
    <source>
        <dbReference type="EMBL" id="CAL1134996.1"/>
    </source>
</evidence>
<feature type="transmembrane region" description="Helical" evidence="2">
    <location>
        <begin position="52"/>
        <end position="69"/>
    </location>
</feature>
<reference evidence="3" key="1">
    <citation type="submission" date="2022-10" db="EMBL/GenBank/DDBJ databases">
        <authorList>
            <person name="Chen Y."/>
            <person name="Dougan E. K."/>
            <person name="Chan C."/>
            <person name="Rhodes N."/>
            <person name="Thang M."/>
        </authorList>
    </citation>
    <scope>NUCLEOTIDE SEQUENCE</scope>
</reference>
<keyword evidence="5" id="KW-1185">Reference proteome</keyword>
<protein>
    <submittedName>
        <fullName evidence="3">Uncharacterized protein</fullName>
    </submittedName>
</protein>
<evidence type="ECO:0000256" key="1">
    <source>
        <dbReference type="SAM" id="MobiDB-lite"/>
    </source>
</evidence>
<dbReference type="EMBL" id="CAMXCT030000647">
    <property type="protein sequence ID" value="CAL4768933.1"/>
    <property type="molecule type" value="Genomic_DNA"/>
</dbReference>
<keyword evidence="2" id="KW-0472">Membrane</keyword>
<sequence>MVQHLSARCSQLPGDSYDTVAETDEEGGLSHRWRHPAPPSDGQRMAGSLRRIAMVGTALVLGVAAVYALRQTARSGLGESLLSAQQLMGIKAPQCLRDEEEFAGLCYMKCSLLTGGRAPFRVAASACCVNDNQFFCSLLQSQQAISNSLSVGGGAAIHNNPHAPGVGGICALVEEAYQGLCYPKCADLTDGKSAHRVGAFACCAGSRVECLNGKGTISTSPDFGGSVIPEAKDTGRSYKAINIMDARCDHDEDEFNGLCYTKCSELTYGKSTLRTGPGSCCNCGKGFFSGLCCMIPWNVVTDPSFTVGMSSNGEPSDPHPPGMQVKCSSEEEEFEGICYEKCSTLTKGQMPYRLSSVACCKFPGQAACHNLQNSVVNINLDKSQDLSNALPHAPYMRPETD</sequence>
<dbReference type="EMBL" id="CAMXCT020000647">
    <property type="protein sequence ID" value="CAL1134996.1"/>
    <property type="molecule type" value="Genomic_DNA"/>
</dbReference>
<dbReference type="AlphaFoldDB" id="A0A9P1FMR9"/>
<reference evidence="4" key="2">
    <citation type="submission" date="2024-04" db="EMBL/GenBank/DDBJ databases">
        <authorList>
            <person name="Chen Y."/>
            <person name="Shah S."/>
            <person name="Dougan E. K."/>
            <person name="Thang M."/>
            <person name="Chan C."/>
        </authorList>
    </citation>
    <scope>NUCLEOTIDE SEQUENCE [LARGE SCALE GENOMIC DNA]</scope>
</reference>
<proteinExistence type="predicted"/>
<feature type="region of interest" description="Disordered" evidence="1">
    <location>
        <begin position="15"/>
        <end position="44"/>
    </location>
</feature>
<gene>
    <name evidence="3" type="ORF">C1SCF055_LOCUS9392</name>
</gene>
<evidence type="ECO:0000313" key="3">
    <source>
        <dbReference type="EMBL" id="CAI3981621.1"/>
    </source>
</evidence>
<comment type="caution">
    <text evidence="3">The sequence shown here is derived from an EMBL/GenBank/DDBJ whole genome shotgun (WGS) entry which is preliminary data.</text>
</comment>
<keyword evidence="2" id="KW-0812">Transmembrane</keyword>
<dbReference type="OrthoDB" id="439818at2759"/>
<dbReference type="EMBL" id="CAMXCT010000647">
    <property type="protein sequence ID" value="CAI3981621.1"/>
    <property type="molecule type" value="Genomic_DNA"/>
</dbReference>
<evidence type="ECO:0000313" key="5">
    <source>
        <dbReference type="Proteomes" id="UP001152797"/>
    </source>
</evidence>